<protein>
    <submittedName>
        <fullName evidence="3">Integrase core domain-containing protein</fullName>
    </submittedName>
</protein>
<dbReference type="Pfam" id="PF13683">
    <property type="entry name" value="rve_3"/>
    <property type="match status" value="1"/>
</dbReference>
<proteinExistence type="predicted"/>
<dbReference type="InterPro" id="IPR001584">
    <property type="entry name" value="Integrase_cat-core"/>
</dbReference>
<evidence type="ECO:0000313" key="4">
    <source>
        <dbReference type="Proteomes" id="UP001601197"/>
    </source>
</evidence>
<reference evidence="3 4" key="1">
    <citation type="submission" date="2024-10" db="EMBL/GenBank/DDBJ databases">
        <title>The Natural Products Discovery Center: Release of the First 8490 Sequenced Strains for Exploring Actinobacteria Biosynthetic Diversity.</title>
        <authorList>
            <person name="Kalkreuter E."/>
            <person name="Kautsar S.A."/>
            <person name="Yang D."/>
            <person name="Bader C.D."/>
            <person name="Teijaro C.N."/>
            <person name="Fluegel L."/>
            <person name="Davis C.M."/>
            <person name="Simpson J.R."/>
            <person name="Lauterbach L."/>
            <person name="Steele A.D."/>
            <person name="Gui C."/>
            <person name="Meng S."/>
            <person name="Li G."/>
            <person name="Viehrig K."/>
            <person name="Ye F."/>
            <person name="Su P."/>
            <person name="Kiefer A.F."/>
            <person name="Nichols A."/>
            <person name="Cepeda A.J."/>
            <person name="Yan W."/>
            <person name="Fan B."/>
            <person name="Jiang Y."/>
            <person name="Adhikari A."/>
            <person name="Zheng C.-J."/>
            <person name="Schuster L."/>
            <person name="Cowan T.M."/>
            <person name="Smanski M.J."/>
            <person name="Chevrette M.G."/>
            <person name="De Carvalho L.P.S."/>
            <person name="Shen B."/>
        </authorList>
    </citation>
    <scope>NUCLEOTIDE SEQUENCE [LARGE SCALE GENOMIC DNA]</scope>
    <source>
        <strain evidence="3 4">NPDC007147</strain>
    </source>
</reference>
<dbReference type="Proteomes" id="UP001601197">
    <property type="component" value="Unassembled WGS sequence"/>
</dbReference>
<dbReference type="InterPro" id="IPR012337">
    <property type="entry name" value="RNaseH-like_sf"/>
</dbReference>
<dbReference type="RefSeq" id="WP_388345459.1">
    <property type="nucleotide sequence ID" value="NZ_JBIAFJ010000005.1"/>
</dbReference>
<sequence>MSAVGSPADNALAGSFNATRKRETPQGRGAWADGREARLDLFRRLHRYNTRRRRSSLGQRRPISYGAALATTSTALVQAAWPVAGIPGRGPLSAGPFPRFAAARHARAGPGTRTAFARRNRPRSPADGWKAVRAETPCRAR</sequence>
<evidence type="ECO:0000259" key="2">
    <source>
        <dbReference type="Pfam" id="PF13683"/>
    </source>
</evidence>
<comment type="caution">
    <text evidence="3">The sequence shown here is derived from an EMBL/GenBank/DDBJ whole genome shotgun (WGS) entry which is preliminary data.</text>
</comment>
<feature type="region of interest" description="Disordered" evidence="1">
    <location>
        <begin position="105"/>
        <end position="141"/>
    </location>
</feature>
<dbReference type="EMBL" id="JBIAFJ010000005">
    <property type="protein sequence ID" value="MFE9169710.1"/>
    <property type="molecule type" value="Genomic_DNA"/>
</dbReference>
<feature type="compositionally biased region" description="Basic and acidic residues" evidence="1">
    <location>
        <begin position="130"/>
        <end position="141"/>
    </location>
</feature>
<feature type="domain" description="Integrase catalytic" evidence="2">
    <location>
        <begin position="1"/>
        <end position="62"/>
    </location>
</feature>
<keyword evidence="4" id="KW-1185">Reference proteome</keyword>
<evidence type="ECO:0000313" key="3">
    <source>
        <dbReference type="EMBL" id="MFE9169710.1"/>
    </source>
</evidence>
<organism evidence="3 4">
    <name type="scientific">Streptomyces kebangsaanensis</name>
    <dbReference type="NCBI Taxonomy" id="864058"/>
    <lineage>
        <taxon>Bacteria</taxon>
        <taxon>Bacillati</taxon>
        <taxon>Actinomycetota</taxon>
        <taxon>Actinomycetes</taxon>
        <taxon>Kitasatosporales</taxon>
        <taxon>Streptomycetaceae</taxon>
        <taxon>Streptomyces</taxon>
    </lineage>
</organism>
<dbReference type="SUPFAM" id="SSF53098">
    <property type="entry name" value="Ribonuclease H-like"/>
    <property type="match status" value="1"/>
</dbReference>
<feature type="region of interest" description="Disordered" evidence="1">
    <location>
        <begin position="1"/>
        <end position="33"/>
    </location>
</feature>
<gene>
    <name evidence="3" type="ORF">ACFYNZ_09305</name>
</gene>
<name>A0ABW6KS09_9ACTN</name>
<evidence type="ECO:0000256" key="1">
    <source>
        <dbReference type="SAM" id="MobiDB-lite"/>
    </source>
</evidence>
<accession>A0ABW6KS09</accession>